<evidence type="ECO:0000313" key="1">
    <source>
        <dbReference type="EMBL" id="KAI4347424.1"/>
    </source>
</evidence>
<sequence>MSIDLTVPMTTYVDEDVSSGSGNDVSMLDGHKRQAGVPSSSGRRKRSRKATGDAIVDAMMEISAASKMRATAIIKNEDRFSISKCIKLLDEMQDTSTVLQTAEPTTPPEILSDDRFCPYFKDCIGVIDDMHIPAYVPAKDQSRFCHNKCAVLIFVLTLKTQIRIFLKFLKENVTLLIWDIQL</sequence>
<dbReference type="Proteomes" id="UP000828941">
    <property type="component" value="Chromosome 4"/>
</dbReference>
<dbReference type="EMBL" id="CM039429">
    <property type="protein sequence ID" value="KAI4347424.1"/>
    <property type="molecule type" value="Genomic_DNA"/>
</dbReference>
<comment type="caution">
    <text evidence="1">The sequence shown here is derived from an EMBL/GenBank/DDBJ whole genome shotgun (WGS) entry which is preliminary data.</text>
</comment>
<evidence type="ECO:0000313" key="2">
    <source>
        <dbReference type="Proteomes" id="UP000828941"/>
    </source>
</evidence>
<accession>A0ACB9PHJ0</accession>
<reference evidence="1 2" key="1">
    <citation type="journal article" date="2022" name="DNA Res.">
        <title>Chromosomal-level genome assembly of the orchid tree Bauhinia variegata (Leguminosae; Cercidoideae) supports the allotetraploid origin hypothesis of Bauhinia.</title>
        <authorList>
            <person name="Zhong Y."/>
            <person name="Chen Y."/>
            <person name="Zheng D."/>
            <person name="Pang J."/>
            <person name="Liu Y."/>
            <person name="Luo S."/>
            <person name="Meng S."/>
            <person name="Qian L."/>
            <person name="Wei D."/>
            <person name="Dai S."/>
            <person name="Zhou R."/>
        </authorList>
    </citation>
    <scope>NUCLEOTIDE SEQUENCE [LARGE SCALE GENOMIC DNA]</scope>
    <source>
        <strain evidence="1">BV-YZ2020</strain>
    </source>
</reference>
<gene>
    <name evidence="1" type="ORF">L6164_008239</name>
</gene>
<organism evidence="1 2">
    <name type="scientific">Bauhinia variegata</name>
    <name type="common">Purple orchid tree</name>
    <name type="synonym">Phanera variegata</name>
    <dbReference type="NCBI Taxonomy" id="167791"/>
    <lineage>
        <taxon>Eukaryota</taxon>
        <taxon>Viridiplantae</taxon>
        <taxon>Streptophyta</taxon>
        <taxon>Embryophyta</taxon>
        <taxon>Tracheophyta</taxon>
        <taxon>Spermatophyta</taxon>
        <taxon>Magnoliopsida</taxon>
        <taxon>eudicotyledons</taxon>
        <taxon>Gunneridae</taxon>
        <taxon>Pentapetalae</taxon>
        <taxon>rosids</taxon>
        <taxon>fabids</taxon>
        <taxon>Fabales</taxon>
        <taxon>Fabaceae</taxon>
        <taxon>Cercidoideae</taxon>
        <taxon>Cercideae</taxon>
        <taxon>Bauhiniinae</taxon>
        <taxon>Bauhinia</taxon>
    </lineage>
</organism>
<name>A0ACB9PHJ0_BAUVA</name>
<protein>
    <submittedName>
        <fullName evidence="1">Uncharacterized protein</fullName>
    </submittedName>
</protein>
<keyword evidence="2" id="KW-1185">Reference proteome</keyword>
<proteinExistence type="predicted"/>